<name>A0A3M9MJB8_9BACT</name>
<sequence length="80" mass="8936">MYYAIYSRNGTPAFLEEETLVLAKSTLKVLPEVSPVALLDEEGCLYPIQQKGHKPLEEALLAADYLDLDFKKVLNPIGLK</sequence>
<comment type="caution">
    <text evidence="1">The sequence shown here is derived from an EMBL/GenBank/DDBJ whole genome shotgun (WGS) entry which is preliminary data.</text>
</comment>
<organism evidence="1 2">
    <name type="scientific">Rufibacter latericius</name>
    <dbReference type="NCBI Taxonomy" id="2487040"/>
    <lineage>
        <taxon>Bacteria</taxon>
        <taxon>Pseudomonadati</taxon>
        <taxon>Bacteroidota</taxon>
        <taxon>Cytophagia</taxon>
        <taxon>Cytophagales</taxon>
        <taxon>Hymenobacteraceae</taxon>
        <taxon>Rufibacter</taxon>
    </lineage>
</organism>
<dbReference type="OrthoDB" id="894193at2"/>
<dbReference type="EMBL" id="RJJD01000008">
    <property type="protein sequence ID" value="RNI25670.1"/>
    <property type="molecule type" value="Genomic_DNA"/>
</dbReference>
<reference evidence="1 2" key="1">
    <citation type="submission" date="2018-11" db="EMBL/GenBank/DDBJ databases">
        <title>Rufibacter latericius sp. nov., isolated from water in Baiyang Lake.</title>
        <authorList>
            <person name="Yang Y."/>
        </authorList>
    </citation>
    <scope>NUCLEOTIDE SEQUENCE [LARGE SCALE GENOMIC DNA]</scope>
    <source>
        <strain evidence="1 2">R-22-1c-1</strain>
    </source>
</reference>
<dbReference type="AlphaFoldDB" id="A0A3M9MJB8"/>
<accession>A0A3M9MJB8</accession>
<keyword evidence="2" id="KW-1185">Reference proteome</keyword>
<dbReference type="Proteomes" id="UP000272117">
    <property type="component" value="Unassembled WGS sequence"/>
</dbReference>
<evidence type="ECO:0000313" key="1">
    <source>
        <dbReference type="EMBL" id="RNI25670.1"/>
    </source>
</evidence>
<gene>
    <name evidence="1" type="ORF">EFB08_12490</name>
</gene>
<evidence type="ECO:0000313" key="2">
    <source>
        <dbReference type="Proteomes" id="UP000272117"/>
    </source>
</evidence>
<dbReference type="RefSeq" id="WP_123127299.1">
    <property type="nucleotide sequence ID" value="NZ_RJJD01000008.1"/>
</dbReference>
<protein>
    <submittedName>
        <fullName evidence="1">Uncharacterized protein</fullName>
    </submittedName>
</protein>
<proteinExistence type="predicted"/>